<name>K3XPN9_SETIT</name>
<evidence type="ECO:0000313" key="7">
    <source>
        <dbReference type="EMBL" id="RCV24678.1"/>
    </source>
</evidence>
<dbReference type="GO" id="GO:0009873">
    <property type="term" value="P:ethylene-activated signaling pathway"/>
    <property type="evidence" value="ECO:0007669"/>
    <property type="project" value="InterPro"/>
</dbReference>
<proteinExistence type="predicted"/>
<sequence>MPHAVRTGVPAATASSSLRQGPAVVAAEWESESIGVWRVPWGRWVAEICNPHLAVCKWLSTFDTTEDAARAYNVATVEFRGCCAKLNFPDDAALVLTSTYQHHHHLPQPLLESLHETCGSNASSSVDVALVVAAPTGQHDTRPVPKEQDIWDTLNEFMMMDDGSFWSPMP</sequence>
<dbReference type="GO" id="GO:0005634">
    <property type="term" value="C:nucleus"/>
    <property type="evidence" value="ECO:0007669"/>
    <property type="project" value="UniProtKB-SubCell"/>
</dbReference>
<dbReference type="Gramene" id="KQL04424">
    <property type="protein sequence ID" value="KQL04424"/>
    <property type="gene ID" value="SETIT_003867mg"/>
</dbReference>
<dbReference type="SMART" id="SM00380">
    <property type="entry name" value="AP2"/>
    <property type="match status" value="1"/>
</dbReference>
<evidence type="ECO:0000256" key="2">
    <source>
        <dbReference type="ARBA" id="ARBA00023015"/>
    </source>
</evidence>
<dbReference type="STRING" id="4555.K3XPN9"/>
<dbReference type="InterPro" id="IPR016177">
    <property type="entry name" value="DNA-bd_dom_sf"/>
</dbReference>
<evidence type="ECO:0000256" key="1">
    <source>
        <dbReference type="ARBA" id="ARBA00004123"/>
    </source>
</evidence>
<feature type="domain" description="AP2/ERF" evidence="6">
    <location>
        <begin position="32"/>
        <end position="89"/>
    </location>
</feature>
<reference evidence="7" key="2">
    <citation type="submission" date="2015-07" db="EMBL/GenBank/DDBJ databases">
        <authorList>
            <person name="Noorani M."/>
        </authorList>
    </citation>
    <scope>NUCLEOTIDE SEQUENCE</scope>
    <source>
        <strain evidence="7">Yugu1</strain>
    </source>
</reference>
<evidence type="ECO:0000256" key="5">
    <source>
        <dbReference type="ARBA" id="ARBA00023242"/>
    </source>
</evidence>
<evidence type="ECO:0000259" key="6">
    <source>
        <dbReference type="PROSITE" id="PS51032"/>
    </source>
</evidence>
<evidence type="ECO:0000313" key="8">
    <source>
        <dbReference type="EnsemblPlants" id="KQL04424"/>
    </source>
</evidence>
<accession>K3XPN9</accession>
<dbReference type="EnsemblPlants" id="KQL04424">
    <property type="protein sequence ID" value="KQL04424"/>
    <property type="gene ID" value="SETIT_003867mg"/>
</dbReference>
<dbReference type="PANTHER" id="PTHR31190:SF181">
    <property type="entry name" value="OS02G0764700 PROTEIN"/>
    <property type="match status" value="1"/>
</dbReference>
<dbReference type="OrthoDB" id="1925932at2759"/>
<dbReference type="EMBL" id="AGNK02002867">
    <property type="status" value="NOT_ANNOTATED_CDS"/>
    <property type="molecule type" value="Genomic_DNA"/>
</dbReference>
<dbReference type="PANTHER" id="PTHR31190">
    <property type="entry name" value="DNA-BINDING DOMAIN"/>
    <property type="match status" value="1"/>
</dbReference>
<protein>
    <recommendedName>
        <fullName evidence="6">AP2/ERF domain-containing protein</fullName>
    </recommendedName>
</protein>
<dbReference type="PROSITE" id="PS51032">
    <property type="entry name" value="AP2_ERF"/>
    <property type="match status" value="1"/>
</dbReference>
<keyword evidence="4" id="KW-0804">Transcription</keyword>
<comment type="subcellular location">
    <subcellularLocation>
        <location evidence="1">Nucleus</location>
    </subcellularLocation>
</comment>
<dbReference type="GO" id="GO:0003700">
    <property type="term" value="F:DNA-binding transcription factor activity"/>
    <property type="evidence" value="ECO:0007669"/>
    <property type="project" value="InterPro"/>
</dbReference>
<keyword evidence="3" id="KW-0238">DNA-binding</keyword>
<evidence type="ECO:0000313" key="9">
    <source>
        <dbReference type="Proteomes" id="UP000004995"/>
    </source>
</evidence>
<dbReference type="HOGENOM" id="CLU_058713_7_1_1"/>
<dbReference type="GO" id="GO:0003677">
    <property type="term" value="F:DNA binding"/>
    <property type="evidence" value="ECO:0007669"/>
    <property type="project" value="UniProtKB-KW"/>
</dbReference>
<keyword evidence="9" id="KW-1185">Reference proteome</keyword>
<evidence type="ECO:0000256" key="3">
    <source>
        <dbReference type="ARBA" id="ARBA00023125"/>
    </source>
</evidence>
<dbReference type="PRINTS" id="PR00367">
    <property type="entry name" value="ETHRSPELEMNT"/>
</dbReference>
<dbReference type="InterPro" id="IPR044808">
    <property type="entry name" value="ERF_plant"/>
</dbReference>
<dbReference type="InterPro" id="IPR001471">
    <property type="entry name" value="AP2/ERF_dom"/>
</dbReference>
<gene>
    <name evidence="7" type="ORF">SETIT_5G104900v2</name>
</gene>
<dbReference type="SUPFAM" id="SSF54171">
    <property type="entry name" value="DNA-binding domain"/>
    <property type="match status" value="1"/>
</dbReference>
<keyword evidence="2" id="KW-0805">Transcription regulation</keyword>
<dbReference type="Gene3D" id="3.30.730.10">
    <property type="entry name" value="AP2/ERF domain"/>
    <property type="match status" value="1"/>
</dbReference>
<dbReference type="AlphaFoldDB" id="K3XPN9"/>
<reference evidence="8" key="3">
    <citation type="submission" date="2018-08" db="UniProtKB">
        <authorList>
            <consortium name="EnsemblPlants"/>
        </authorList>
    </citation>
    <scope>IDENTIFICATION</scope>
    <source>
        <strain evidence="8">Yugu1</strain>
    </source>
</reference>
<organism evidence="7">
    <name type="scientific">Setaria italica</name>
    <name type="common">Foxtail millet</name>
    <name type="synonym">Panicum italicum</name>
    <dbReference type="NCBI Taxonomy" id="4555"/>
    <lineage>
        <taxon>Eukaryota</taxon>
        <taxon>Viridiplantae</taxon>
        <taxon>Streptophyta</taxon>
        <taxon>Embryophyta</taxon>
        <taxon>Tracheophyta</taxon>
        <taxon>Spermatophyta</taxon>
        <taxon>Magnoliopsida</taxon>
        <taxon>Liliopsida</taxon>
        <taxon>Poales</taxon>
        <taxon>Poaceae</taxon>
        <taxon>PACMAD clade</taxon>
        <taxon>Panicoideae</taxon>
        <taxon>Panicodae</taxon>
        <taxon>Paniceae</taxon>
        <taxon>Cenchrinae</taxon>
        <taxon>Setaria</taxon>
    </lineage>
</organism>
<dbReference type="InterPro" id="IPR036955">
    <property type="entry name" value="AP2/ERF_dom_sf"/>
</dbReference>
<dbReference type="CDD" id="cd00018">
    <property type="entry name" value="AP2"/>
    <property type="match status" value="1"/>
</dbReference>
<keyword evidence="5" id="KW-0539">Nucleus</keyword>
<reference evidence="7 9" key="1">
    <citation type="journal article" date="2012" name="Nat. Biotechnol.">
        <title>Reference genome sequence of the model plant Setaria.</title>
        <authorList>
            <person name="Bennetzen J.L."/>
            <person name="Schmutz J."/>
            <person name="Wang H."/>
            <person name="Percifield R."/>
            <person name="Hawkins J."/>
            <person name="Pontaroli A.C."/>
            <person name="Estep M."/>
            <person name="Feng L."/>
            <person name="Vaughn J.N."/>
            <person name="Grimwood J."/>
            <person name="Jenkins J."/>
            <person name="Barry K."/>
            <person name="Lindquist E."/>
            <person name="Hellsten U."/>
            <person name="Deshpande S."/>
            <person name="Wang X."/>
            <person name="Wu X."/>
            <person name="Mitros T."/>
            <person name="Triplett J."/>
            <person name="Yang X."/>
            <person name="Ye C.Y."/>
            <person name="Mauro-Herrera M."/>
            <person name="Wang L."/>
            <person name="Li P."/>
            <person name="Sharma M."/>
            <person name="Sharma R."/>
            <person name="Ronald P.C."/>
            <person name="Panaud O."/>
            <person name="Kellogg E.A."/>
            <person name="Brutnell T.P."/>
            <person name="Doust A.N."/>
            <person name="Tuskan G.A."/>
            <person name="Rokhsar D."/>
            <person name="Devos K.M."/>
        </authorList>
    </citation>
    <scope>NUCLEOTIDE SEQUENCE [LARGE SCALE GENOMIC DNA]</scope>
    <source>
        <strain evidence="9">cv. Yugu1</strain>
        <strain evidence="7">Yugu1</strain>
    </source>
</reference>
<evidence type="ECO:0000256" key="4">
    <source>
        <dbReference type="ARBA" id="ARBA00023163"/>
    </source>
</evidence>
<dbReference type="Proteomes" id="UP000004995">
    <property type="component" value="Unassembled WGS sequence"/>
</dbReference>
<dbReference type="EMBL" id="CM003532">
    <property type="protein sequence ID" value="RCV24678.1"/>
    <property type="molecule type" value="Genomic_DNA"/>
</dbReference>